<dbReference type="InterPro" id="IPR016142">
    <property type="entry name" value="Citrate_synth-like_lrg_a-sub"/>
</dbReference>
<dbReference type="AlphaFoldDB" id="U5T349"/>
<evidence type="ECO:0000256" key="5">
    <source>
        <dbReference type="ARBA" id="ARBA00022679"/>
    </source>
</evidence>
<evidence type="ECO:0000256" key="7">
    <source>
        <dbReference type="ARBA" id="ARBA00049288"/>
    </source>
</evidence>
<dbReference type="InterPro" id="IPR002020">
    <property type="entry name" value="Citrate_synthase"/>
</dbReference>
<evidence type="ECO:0000256" key="10">
    <source>
        <dbReference type="RuleBase" id="RU003406"/>
    </source>
</evidence>
<dbReference type="STRING" id="1335757.SPICUR_04455"/>
<reference evidence="11 12" key="1">
    <citation type="journal article" date="2013" name="BMC Genomics">
        <title>Genomes of "Spiribacter", a streamlined, successful halophilic bacterium.</title>
        <authorList>
            <person name="Lopez-Perez M."/>
            <person name="Ghai R."/>
            <person name="Leon M.J."/>
            <person name="Rodriguez-Olmos A."/>
            <person name="Copa-Patino J.L."/>
            <person name="Soliveri J."/>
            <person name="Sanchez-Porro C."/>
            <person name="Ventosa A."/>
            <person name="Rodriguez-Valera F."/>
        </authorList>
    </citation>
    <scope>NUCLEOTIDE SEQUENCE [LARGE SCALE GENOMIC DNA]</scope>
    <source>
        <strain evidence="11 12">UAH-SP71</strain>
    </source>
</reference>
<dbReference type="PROSITE" id="PS00480">
    <property type="entry name" value="CITRATE_SYNTHASE"/>
    <property type="match status" value="1"/>
</dbReference>
<evidence type="ECO:0000256" key="3">
    <source>
        <dbReference type="ARBA" id="ARBA00010566"/>
    </source>
</evidence>
<dbReference type="InterPro" id="IPR024176">
    <property type="entry name" value="Citrate_synthase_bac-typ"/>
</dbReference>
<comment type="catalytic activity">
    <reaction evidence="7">
        <text>oxaloacetate + acetyl-CoA + H2O = citrate + CoA + H(+)</text>
        <dbReference type="Rhea" id="RHEA:16845"/>
        <dbReference type="ChEBI" id="CHEBI:15377"/>
        <dbReference type="ChEBI" id="CHEBI:15378"/>
        <dbReference type="ChEBI" id="CHEBI:16452"/>
        <dbReference type="ChEBI" id="CHEBI:16947"/>
        <dbReference type="ChEBI" id="CHEBI:57287"/>
        <dbReference type="ChEBI" id="CHEBI:57288"/>
        <dbReference type="EC" id="2.3.3.16"/>
    </reaction>
</comment>
<dbReference type="HOGENOM" id="CLU_025068_2_1_6"/>
<comment type="pathway">
    <text evidence="2">Organic acid metabolism; propanoate degradation.</text>
</comment>
<dbReference type="Pfam" id="PF00285">
    <property type="entry name" value="Citrate_synt"/>
    <property type="match status" value="1"/>
</dbReference>
<dbReference type="RefSeq" id="WP_023366464.1">
    <property type="nucleotide sequence ID" value="NC_022664.1"/>
</dbReference>
<sequence>MSEQTPTPRPKKSVALSGVTAGNTALCTVGLTGNDLHYRGYDILDLAEGCDFEETAHLLVHGRLPTTNELRRYKAELKRLRGLPDPVKKALEQLPASAHPMDVMRTGVSLLGCTLPEKDDHNEAGARGIADRLLASLGSMLLYWYHFSHNGRRIEVETGDESIGAHFLHLLHGEAPSKDWERAMHTALTLYAEHEFNASTFSARVIAGTGSDMYSAVTGAIGALRGPKHGGANEAAFAIQQRYGGADEAETDIRERIGNKEVVIGFGHPVYTISDPRNEVIKRVARELADNNGNTRMFQIAERIESVMWDSKKMFPNLDWFSAVAFNAMDIPTALFTPLFVISRTSGWAAHIIEQRQDNKIIRPSANYIGPDNLTFVPLHERD</sequence>
<dbReference type="EMBL" id="CP005990">
    <property type="protein sequence ID" value="AGY91870.1"/>
    <property type="molecule type" value="Genomic_DNA"/>
</dbReference>
<dbReference type="GO" id="GO:0036440">
    <property type="term" value="F:citrate synthase activity"/>
    <property type="evidence" value="ECO:0007669"/>
    <property type="project" value="UniProtKB-EC"/>
</dbReference>
<dbReference type="NCBIfam" id="NF009006">
    <property type="entry name" value="PRK12351.1"/>
    <property type="match status" value="1"/>
</dbReference>
<evidence type="ECO:0000256" key="6">
    <source>
        <dbReference type="ARBA" id="ARBA00049052"/>
    </source>
</evidence>
<dbReference type="Proteomes" id="UP000017640">
    <property type="component" value="Chromosome"/>
</dbReference>
<dbReference type="PIRSF" id="PIRSF001369">
    <property type="entry name" value="Citrate_synth"/>
    <property type="match status" value="1"/>
</dbReference>
<keyword evidence="5 8" id="KW-0808">Transferase</keyword>
<keyword evidence="11" id="KW-0012">Acyltransferase</keyword>
<proteinExistence type="inferred from homology"/>
<comment type="pathway">
    <text evidence="1">Carbohydrate metabolism; tricarboxylic acid cycle; isocitrate from oxaloacetate: step 1/2.</text>
</comment>
<dbReference type="PANTHER" id="PTHR11739:SF25">
    <property type="entry name" value="CITRATE SYNTHASE-RELATED PROTEIN DDB_G0287281"/>
    <property type="match status" value="1"/>
</dbReference>
<evidence type="ECO:0000256" key="9">
    <source>
        <dbReference type="PIRSR" id="PIRSR001369-1"/>
    </source>
</evidence>
<dbReference type="SUPFAM" id="SSF48256">
    <property type="entry name" value="Citrate synthase"/>
    <property type="match status" value="1"/>
</dbReference>
<accession>U5T349</accession>
<dbReference type="InterPro" id="IPR011278">
    <property type="entry name" value="2-MeCitrate/Citrate_synth_II"/>
</dbReference>
<dbReference type="OrthoDB" id="9800864at2"/>
<comment type="similarity">
    <text evidence="3 8 10">Belongs to the citrate synthase family.</text>
</comment>
<evidence type="ECO:0000256" key="1">
    <source>
        <dbReference type="ARBA" id="ARBA00004751"/>
    </source>
</evidence>
<keyword evidence="4" id="KW-0816">Tricarboxylic acid cycle</keyword>
<feature type="active site" evidence="9">
    <location>
        <position position="268"/>
    </location>
</feature>
<dbReference type="PRINTS" id="PR00143">
    <property type="entry name" value="CITRTSNTHASE"/>
</dbReference>
<keyword evidence="12" id="KW-1185">Reference proteome</keyword>
<organism evidence="11 12">
    <name type="scientific">Spiribacter curvatus</name>
    <dbReference type="NCBI Taxonomy" id="1335757"/>
    <lineage>
        <taxon>Bacteria</taxon>
        <taxon>Pseudomonadati</taxon>
        <taxon>Pseudomonadota</taxon>
        <taxon>Gammaproteobacteria</taxon>
        <taxon>Chromatiales</taxon>
        <taxon>Ectothiorhodospiraceae</taxon>
        <taxon>Spiribacter</taxon>
    </lineage>
</organism>
<dbReference type="FunFam" id="1.10.230.10:FF:000003">
    <property type="entry name" value="Citrate synthase"/>
    <property type="match status" value="1"/>
</dbReference>
<evidence type="ECO:0000256" key="2">
    <source>
        <dbReference type="ARBA" id="ARBA00005026"/>
    </source>
</evidence>
<dbReference type="GO" id="GO:0019679">
    <property type="term" value="P:propionate metabolic process, methylcitrate cycle"/>
    <property type="evidence" value="ECO:0007669"/>
    <property type="project" value="TreeGrafter"/>
</dbReference>
<evidence type="ECO:0000313" key="12">
    <source>
        <dbReference type="Proteomes" id="UP000017640"/>
    </source>
</evidence>
<dbReference type="InterPro" id="IPR016143">
    <property type="entry name" value="Citrate_synth-like_sm_a-sub"/>
</dbReference>
<dbReference type="GO" id="GO:0050440">
    <property type="term" value="F:2-methylcitrate synthase activity"/>
    <property type="evidence" value="ECO:0007669"/>
    <property type="project" value="UniProtKB-EC"/>
</dbReference>
<evidence type="ECO:0000256" key="4">
    <source>
        <dbReference type="ARBA" id="ARBA00022532"/>
    </source>
</evidence>
<dbReference type="PATRIC" id="fig|1335757.3.peg.866"/>
<dbReference type="InterPro" id="IPR036969">
    <property type="entry name" value="Citrate_synthase_sf"/>
</dbReference>
<dbReference type="Gene3D" id="1.10.230.10">
    <property type="entry name" value="Cytochrome P450-Terp, domain 2"/>
    <property type="match status" value="1"/>
</dbReference>
<protein>
    <recommendedName>
        <fullName evidence="8">Citrate synthase</fullName>
    </recommendedName>
</protein>
<dbReference type="NCBIfam" id="TIGR01800">
    <property type="entry name" value="cit_synth_II"/>
    <property type="match status" value="1"/>
</dbReference>
<dbReference type="eggNOG" id="COG0372">
    <property type="taxonomic scope" value="Bacteria"/>
</dbReference>
<dbReference type="GO" id="GO:0005975">
    <property type="term" value="P:carbohydrate metabolic process"/>
    <property type="evidence" value="ECO:0007669"/>
    <property type="project" value="TreeGrafter"/>
</dbReference>
<feature type="active site" evidence="9">
    <location>
        <position position="319"/>
    </location>
</feature>
<dbReference type="InterPro" id="IPR019810">
    <property type="entry name" value="Citrate_synthase_AS"/>
</dbReference>
<dbReference type="GO" id="GO:0005737">
    <property type="term" value="C:cytoplasm"/>
    <property type="evidence" value="ECO:0007669"/>
    <property type="project" value="InterPro"/>
</dbReference>
<dbReference type="Gene3D" id="1.10.580.10">
    <property type="entry name" value="Citrate Synthase, domain 1"/>
    <property type="match status" value="1"/>
</dbReference>
<dbReference type="PANTHER" id="PTHR11739">
    <property type="entry name" value="CITRATE SYNTHASE"/>
    <property type="match status" value="1"/>
</dbReference>
<dbReference type="UniPathway" id="UPA00223">
    <property type="reaction ID" value="UER00717"/>
</dbReference>
<gene>
    <name evidence="11" type="ORF">SPICUR_04455</name>
</gene>
<comment type="catalytic activity">
    <reaction evidence="6">
        <text>propanoyl-CoA + oxaloacetate + H2O = (2S,3S)-2-methylcitrate + CoA + H(+)</text>
        <dbReference type="Rhea" id="RHEA:23780"/>
        <dbReference type="ChEBI" id="CHEBI:15377"/>
        <dbReference type="ChEBI" id="CHEBI:15378"/>
        <dbReference type="ChEBI" id="CHEBI:16452"/>
        <dbReference type="ChEBI" id="CHEBI:57287"/>
        <dbReference type="ChEBI" id="CHEBI:57392"/>
        <dbReference type="ChEBI" id="CHEBI:58853"/>
        <dbReference type="EC" id="2.3.3.5"/>
    </reaction>
</comment>
<evidence type="ECO:0000313" key="11">
    <source>
        <dbReference type="EMBL" id="AGY91870.1"/>
    </source>
</evidence>
<name>U5T349_9GAMM</name>
<evidence type="ECO:0000256" key="8">
    <source>
        <dbReference type="PIRNR" id="PIRNR001369"/>
    </source>
</evidence>
<dbReference type="GO" id="GO:0006099">
    <property type="term" value="P:tricarboxylic acid cycle"/>
    <property type="evidence" value="ECO:0007669"/>
    <property type="project" value="UniProtKB-UniPathway"/>
</dbReference>
<dbReference type="KEGG" id="spiu:SPICUR_04455"/>